<evidence type="ECO:0000256" key="2">
    <source>
        <dbReference type="ARBA" id="ARBA00008333"/>
    </source>
</evidence>
<keyword evidence="3" id="KW-0410">Iron transport</keyword>
<keyword evidence="5 7" id="KW-1133">Transmembrane helix</keyword>
<keyword evidence="3" id="KW-0408">Iron</keyword>
<evidence type="ECO:0000256" key="4">
    <source>
        <dbReference type="ARBA" id="ARBA00022692"/>
    </source>
</evidence>
<evidence type="ECO:0000256" key="7">
    <source>
        <dbReference type="SAM" id="Phobius"/>
    </source>
</evidence>
<dbReference type="Pfam" id="PF03239">
    <property type="entry name" value="FTR1"/>
    <property type="match status" value="1"/>
</dbReference>
<keyword evidence="4 7" id="KW-0812">Transmembrane</keyword>
<evidence type="ECO:0000256" key="6">
    <source>
        <dbReference type="ARBA" id="ARBA00023136"/>
    </source>
</evidence>
<name>A0A9P4W3G7_CURKU</name>
<dbReference type="AlphaFoldDB" id="A0A9P4W3G7"/>
<evidence type="ECO:0000256" key="5">
    <source>
        <dbReference type="ARBA" id="ARBA00022989"/>
    </source>
</evidence>
<comment type="subcellular location">
    <subcellularLocation>
        <location evidence="1">Membrane</location>
        <topology evidence="1">Multi-pass membrane protein</topology>
    </subcellularLocation>
</comment>
<sequence>MSQIFAVQVFFICLRESLETSIIVSVLLSFLKQTLTAESDAPVYRKLRRQVWLGVLSGVAICVAIGGTMVFLFYHFESDLFSQYEYIWEGVFGVIASIIITVVGAALLRISKMRDKWRVKIAAALEANNTDGGSNPKGLRFLGEKYAMFLLPFVTVLREGIEGVVFIIGAGLGLPPSSFPLAVACGLGVGALVGYMLYRGGNAGSLQMFLVASTCFLYLIAAGLLSRSIWFFENYMWNVAIGGDAAETGVGPGSYDIRQSVWHVNCCSPEIDGGGWWGVFNSILGWQNSATWGSIISYNLYCIVVRASFMYMLFREKYGTWANYTKSRSKARSNS</sequence>
<feature type="transmembrane region" description="Helical" evidence="7">
    <location>
        <begin position="178"/>
        <end position="197"/>
    </location>
</feature>
<gene>
    <name evidence="8" type="ORF">E8E13_001575</name>
</gene>
<dbReference type="InterPro" id="IPR004923">
    <property type="entry name" value="FTR1/Fip1/EfeU"/>
</dbReference>
<feature type="transmembrane region" description="Helical" evidence="7">
    <location>
        <begin position="86"/>
        <end position="108"/>
    </location>
</feature>
<accession>A0A9P4W3G7</accession>
<evidence type="ECO:0000313" key="8">
    <source>
        <dbReference type="EMBL" id="KAF2993685.1"/>
    </source>
</evidence>
<proteinExistence type="inferred from homology"/>
<dbReference type="Proteomes" id="UP000801428">
    <property type="component" value="Unassembled WGS sequence"/>
</dbReference>
<keyword evidence="3" id="KW-0813">Transport</keyword>
<protein>
    <submittedName>
        <fullName evidence="8">Uncharacterized protein</fullName>
    </submittedName>
</protein>
<dbReference type="GO" id="GO:0015093">
    <property type="term" value="F:ferrous iron transmembrane transporter activity"/>
    <property type="evidence" value="ECO:0007669"/>
    <property type="project" value="TreeGrafter"/>
</dbReference>
<comment type="similarity">
    <text evidence="2">Belongs to the oxidase-dependent Fe transporter (OFeT) (TC 9.A.10.1) family.</text>
</comment>
<keyword evidence="9" id="KW-1185">Reference proteome</keyword>
<evidence type="ECO:0000256" key="1">
    <source>
        <dbReference type="ARBA" id="ARBA00004141"/>
    </source>
</evidence>
<evidence type="ECO:0000313" key="9">
    <source>
        <dbReference type="Proteomes" id="UP000801428"/>
    </source>
</evidence>
<reference evidence="8" key="1">
    <citation type="submission" date="2019-04" db="EMBL/GenBank/DDBJ databases">
        <title>Sequencing of skin fungus with MAO and IRED activity.</title>
        <authorList>
            <person name="Marsaioli A.J."/>
            <person name="Bonatto J.M.C."/>
            <person name="Reis Junior O."/>
        </authorList>
    </citation>
    <scope>NUCLEOTIDE SEQUENCE</scope>
    <source>
        <strain evidence="8">30M1</strain>
    </source>
</reference>
<feature type="transmembrane region" description="Helical" evidence="7">
    <location>
        <begin position="51"/>
        <end position="74"/>
    </location>
</feature>
<dbReference type="PANTHER" id="PTHR31632:SF2">
    <property type="entry name" value="PLASMA MEMBRANE IRON PERMEASE"/>
    <property type="match status" value="1"/>
</dbReference>
<dbReference type="EMBL" id="SWKU01000049">
    <property type="protein sequence ID" value="KAF2993685.1"/>
    <property type="molecule type" value="Genomic_DNA"/>
</dbReference>
<keyword evidence="3" id="KW-0406">Ion transport</keyword>
<dbReference type="GO" id="GO:0033573">
    <property type="term" value="C:high-affinity iron permease complex"/>
    <property type="evidence" value="ECO:0007669"/>
    <property type="project" value="InterPro"/>
</dbReference>
<comment type="caution">
    <text evidence="8">The sequence shown here is derived from an EMBL/GenBank/DDBJ whole genome shotgun (WGS) entry which is preliminary data.</text>
</comment>
<dbReference type="OrthoDB" id="4364at2759"/>
<evidence type="ECO:0000256" key="3">
    <source>
        <dbReference type="ARBA" id="ARBA00022496"/>
    </source>
</evidence>
<keyword evidence="6 7" id="KW-0472">Membrane</keyword>
<organism evidence="8 9">
    <name type="scientific">Curvularia kusanoi</name>
    <name type="common">Cochliobolus kusanoi</name>
    <dbReference type="NCBI Taxonomy" id="90978"/>
    <lineage>
        <taxon>Eukaryota</taxon>
        <taxon>Fungi</taxon>
        <taxon>Dikarya</taxon>
        <taxon>Ascomycota</taxon>
        <taxon>Pezizomycotina</taxon>
        <taxon>Dothideomycetes</taxon>
        <taxon>Pleosporomycetidae</taxon>
        <taxon>Pleosporales</taxon>
        <taxon>Pleosporineae</taxon>
        <taxon>Pleosporaceae</taxon>
        <taxon>Curvularia</taxon>
    </lineage>
</organism>
<feature type="transmembrane region" description="Helical" evidence="7">
    <location>
        <begin position="146"/>
        <end position="172"/>
    </location>
</feature>
<feature type="transmembrane region" description="Helical" evidence="7">
    <location>
        <begin position="209"/>
        <end position="230"/>
    </location>
</feature>
<dbReference type="PANTHER" id="PTHR31632">
    <property type="entry name" value="IRON TRANSPORTER FTH1"/>
    <property type="match status" value="1"/>
</dbReference>